<protein>
    <submittedName>
        <fullName evidence="5">Uncharacterized protein LOC105222257 isoform X1</fullName>
    </submittedName>
</protein>
<feature type="compositionally biased region" description="Polar residues" evidence="2">
    <location>
        <begin position="322"/>
        <end position="332"/>
    </location>
</feature>
<dbReference type="Proteomes" id="UP001652620">
    <property type="component" value="Chromosome 1"/>
</dbReference>
<evidence type="ECO:0000313" key="5">
    <source>
        <dbReference type="RefSeq" id="XP_011197795.1"/>
    </source>
</evidence>
<accession>A0A6I9UUC4</accession>
<feature type="compositionally biased region" description="Low complexity" evidence="2">
    <location>
        <begin position="456"/>
        <end position="469"/>
    </location>
</feature>
<dbReference type="OMA" id="QHHLSYK"/>
<proteinExistence type="predicted"/>
<dbReference type="GeneID" id="105222257"/>
<feature type="region of interest" description="Disordered" evidence="2">
    <location>
        <begin position="841"/>
        <end position="876"/>
    </location>
</feature>
<evidence type="ECO:0000256" key="1">
    <source>
        <dbReference type="PROSITE-ProRule" id="PRU00047"/>
    </source>
</evidence>
<sequence>MICKKDVIQWFKELESYKRIDTMCTLLNMCLPFELRFLGTCLEELGRRDSQELRGMELRVNNPQDLASDMVACQKGEPTDKKIRRKMALYLALIRACNRTCVTEIFRTLDGWGDRDFLNMNDSDTLQELLLVYTMAANHPVFSFDQQCKCTQIFEKIKENKLVADFQSSLPQQPSIDPTLVHTQHQQEPRQHLPPSHQEIPQQLLHAMHIPGQPHPQILTPVNIMPMTFPQGLHKIIQADGTMQHPVPVDPHMIPLNVIPTESNPIFQPTWQRMYPQTVEHPPQSASPMLSQQSSPSSSRTTSPNRNASSNMMLPAMQLQSRNMPQRMSASLKNVRRPSAETTPPPMGQQQHQQLIHDINMTTNIKNMDDGVASNEGTGNPLQALIRNGYPRRHKSGNYTPLIHQQQQQLAVNPHFQPVTNFAALAYSMQNMSMSDGAGTGLDTTLVPGSLNANKSGGSDTGSSNGSCGDASPPETPTLSGTTNVPGLRLGSENQLQKHQQLGYNKQTGNTRLNGRSDKMISANVVVNSVSTAASGMYTTPMMNTHPALTQQSQPMYGTEIILASGGNAGGIGLMQTSLANNNNSGGIGNNITVVNTTSNIGTSNNNLATNPVLMSSPSPGVASGGGSIITNMTPNPLILPTPHQQQYNATYPYHAAPTAQHQRLMSHTGGPAPPQLRLMPNEHIYSYYQIPGAAPPGAPPLALRPTNALPPPPNTNVTSGVTGVLQVQQQQPTAQALQTNPTIVASPTILTGGTPYSTQAAQIVSNKHLSCYNCGSQSHSGPDCQEASMEDVTRSAIYKLDYSGSSSASPTVSSGANSVTVGSAGAGGIGGAVAGGGGGGAGSGGGSGGGGAITDSLPIQHHPQQQQQHHQKQHTVEVTGATLVGTQSSATTLHSSTPVASAVNTK</sequence>
<dbReference type="PANTHER" id="PTHR16195:SF16">
    <property type="entry name" value="ZINC FINGER CCHC DOMAIN-CONTAINING PROTEIN 14"/>
    <property type="match status" value="1"/>
</dbReference>
<dbReference type="InParanoid" id="A0A6I9UUC4"/>
<dbReference type="OrthoDB" id="6361509at2759"/>
<evidence type="ECO:0000313" key="4">
    <source>
        <dbReference type="Proteomes" id="UP001652620"/>
    </source>
</evidence>
<dbReference type="PANTHER" id="PTHR16195">
    <property type="entry name" value="ZINC FINGER CCHC DOMAIN CONTAINING PROTEIN"/>
    <property type="match status" value="1"/>
</dbReference>
<dbReference type="FunCoup" id="A0A6I9UUC4">
    <property type="interactions" value="9"/>
</dbReference>
<dbReference type="RefSeq" id="XP_011197795.1">
    <property type="nucleotide sequence ID" value="XM_011199493.3"/>
</dbReference>
<keyword evidence="1" id="KW-0479">Metal-binding</keyword>
<keyword evidence="4" id="KW-1185">Reference proteome</keyword>
<feature type="region of interest" description="Disordered" evidence="2">
    <location>
        <begin position="278"/>
        <end position="310"/>
    </location>
</feature>
<feature type="compositionally biased region" description="Gly residues" evidence="2">
    <location>
        <begin position="841"/>
        <end position="853"/>
    </location>
</feature>
<dbReference type="InterPro" id="IPR001878">
    <property type="entry name" value="Znf_CCHC"/>
</dbReference>
<keyword evidence="1" id="KW-0863">Zinc-finger</keyword>
<dbReference type="AlphaFoldDB" id="A0A6I9UUC4"/>
<organism evidence="4 5">
    <name type="scientific">Bactrocera dorsalis</name>
    <name type="common">Oriental fruit fly</name>
    <name type="synonym">Dacus dorsalis</name>
    <dbReference type="NCBI Taxonomy" id="27457"/>
    <lineage>
        <taxon>Eukaryota</taxon>
        <taxon>Metazoa</taxon>
        <taxon>Ecdysozoa</taxon>
        <taxon>Arthropoda</taxon>
        <taxon>Hexapoda</taxon>
        <taxon>Insecta</taxon>
        <taxon>Pterygota</taxon>
        <taxon>Neoptera</taxon>
        <taxon>Endopterygota</taxon>
        <taxon>Diptera</taxon>
        <taxon>Brachycera</taxon>
        <taxon>Muscomorpha</taxon>
        <taxon>Tephritoidea</taxon>
        <taxon>Tephritidae</taxon>
        <taxon>Bactrocera</taxon>
        <taxon>Bactrocera</taxon>
    </lineage>
</organism>
<feature type="domain" description="CCHC-type" evidence="3">
    <location>
        <begin position="772"/>
        <end position="787"/>
    </location>
</feature>
<feature type="region of interest" description="Disordered" evidence="2">
    <location>
        <begin position="888"/>
        <end position="907"/>
    </location>
</feature>
<dbReference type="Pfam" id="PF26034">
    <property type="entry name" value="PHAT_SMAUG"/>
    <property type="match status" value="1"/>
</dbReference>
<evidence type="ECO:0000256" key="2">
    <source>
        <dbReference type="SAM" id="MobiDB-lite"/>
    </source>
</evidence>
<dbReference type="InterPro" id="IPR042344">
    <property type="entry name" value="ZCCHC14"/>
</dbReference>
<reference evidence="4" key="1">
    <citation type="submission" date="2025-05" db="UniProtKB">
        <authorList>
            <consortium name="RefSeq"/>
        </authorList>
    </citation>
    <scope>NUCLEOTIDE SEQUENCE [LARGE SCALE GENOMIC DNA]</scope>
</reference>
<dbReference type="InterPro" id="IPR058599">
    <property type="entry name" value="PHAT_Smg/ZCCHC2-like"/>
</dbReference>
<feature type="region of interest" description="Disordered" evidence="2">
    <location>
        <begin position="445"/>
        <end position="489"/>
    </location>
</feature>
<dbReference type="GO" id="GO:0008270">
    <property type="term" value="F:zinc ion binding"/>
    <property type="evidence" value="ECO:0007669"/>
    <property type="project" value="UniProtKB-KW"/>
</dbReference>
<dbReference type="GO" id="GO:0003676">
    <property type="term" value="F:nucleic acid binding"/>
    <property type="evidence" value="ECO:0007669"/>
    <property type="project" value="InterPro"/>
</dbReference>
<name>A0A6I9UUC4_BACDO</name>
<dbReference type="KEGG" id="bdr:105222257"/>
<reference evidence="5" key="2">
    <citation type="submission" date="2025-08" db="UniProtKB">
        <authorList>
            <consortium name="RefSeq"/>
        </authorList>
    </citation>
    <scope>IDENTIFICATION</scope>
    <source>
        <tissue evidence="5">Adult</tissue>
    </source>
</reference>
<evidence type="ECO:0000259" key="3">
    <source>
        <dbReference type="PROSITE" id="PS50158"/>
    </source>
</evidence>
<dbReference type="Pfam" id="PF25479">
    <property type="entry name" value="Vts1"/>
    <property type="match status" value="1"/>
</dbReference>
<keyword evidence="1" id="KW-0862">Zinc</keyword>
<dbReference type="InterPro" id="IPR057327">
    <property type="entry name" value="Vts1_dom"/>
</dbReference>
<feature type="region of interest" description="Disordered" evidence="2">
    <location>
        <begin position="322"/>
        <end position="350"/>
    </location>
</feature>
<feature type="compositionally biased region" description="Low complexity" evidence="2">
    <location>
        <begin position="282"/>
        <end position="310"/>
    </location>
</feature>
<gene>
    <name evidence="5" type="primary">LOC105222257</name>
</gene>
<dbReference type="PROSITE" id="PS50158">
    <property type="entry name" value="ZF_CCHC"/>
    <property type="match status" value="1"/>
</dbReference>